<proteinExistence type="predicted"/>
<evidence type="ECO:0000313" key="2">
    <source>
        <dbReference type="EMBL" id="APG03992.1"/>
    </source>
</evidence>
<dbReference type="PATRIC" id="fig|1440763.5.peg.2688"/>
<dbReference type="Gene3D" id="2.40.160.20">
    <property type="match status" value="1"/>
</dbReference>
<evidence type="ECO:0000256" key="1">
    <source>
        <dbReference type="ARBA" id="ARBA00022729"/>
    </source>
</evidence>
<name>A0A0G9HFN6_9GAMM</name>
<dbReference type="InterPro" id="IPR027385">
    <property type="entry name" value="Beta-barrel_OMP"/>
</dbReference>
<reference evidence="3" key="1">
    <citation type="submission" date="2016-09" db="EMBL/GenBank/DDBJ databases">
        <authorList>
            <person name="Lysoe E."/>
        </authorList>
    </citation>
    <scope>NUCLEOTIDE SEQUENCE [LARGE SCALE GENOMIC DNA]</scope>
    <source>
        <strain evidence="3">LJ96T</strain>
    </source>
</reference>
<accession>A0A0G9HFN6</accession>
<dbReference type="AlphaFoldDB" id="A0A0G9HFN6"/>
<protein>
    <submittedName>
        <fullName evidence="2">Uncharacterized protein</fullName>
    </submittedName>
</protein>
<dbReference type="InterPro" id="IPR011250">
    <property type="entry name" value="OMP/PagP_B-barrel"/>
</dbReference>
<dbReference type="KEGG" id="lrz:BJI69_08850"/>
<organism evidence="2 3">
    <name type="scientific">Luteibacter rhizovicinus DSM 16549</name>
    <dbReference type="NCBI Taxonomy" id="1440763"/>
    <lineage>
        <taxon>Bacteria</taxon>
        <taxon>Pseudomonadati</taxon>
        <taxon>Pseudomonadota</taxon>
        <taxon>Gammaproteobacteria</taxon>
        <taxon>Lysobacterales</taxon>
        <taxon>Rhodanobacteraceae</taxon>
        <taxon>Luteibacter</taxon>
    </lineage>
</organism>
<gene>
    <name evidence="2" type="ORF">BJI69_08850</name>
</gene>
<dbReference type="RefSeq" id="WP_046968306.1">
    <property type="nucleotide sequence ID" value="NZ_CP017480.1"/>
</dbReference>
<dbReference type="Pfam" id="PF13505">
    <property type="entry name" value="OMP_b-brl"/>
    <property type="match status" value="1"/>
</dbReference>
<dbReference type="Proteomes" id="UP000182987">
    <property type="component" value="Chromosome"/>
</dbReference>
<dbReference type="EMBL" id="CP017480">
    <property type="protein sequence ID" value="APG03992.1"/>
    <property type="molecule type" value="Genomic_DNA"/>
</dbReference>
<evidence type="ECO:0000313" key="3">
    <source>
        <dbReference type="Proteomes" id="UP000182987"/>
    </source>
</evidence>
<keyword evidence="1" id="KW-0732">Signal</keyword>
<keyword evidence="3" id="KW-1185">Reference proteome</keyword>
<dbReference type="OrthoDB" id="5735897at2"/>
<sequence>MEKLLLTAAAAAALSFASFGAQASSEGTFIGINGGRTNYDISHSDFHDKTDTAFGAVVGYRWAVDRPFYLGVEAGYVDLGKITSKYDETESFGTGANAPVATFHEKDELKGRAILVGANGKWELPHHWTITARLGLAHSHTSYDAKYNQKFNGELVQSESFHDSSNDNGIYAGVGFGYDFTKNFGVTVNYDNYSLKAQGITDDKRTVNVGVWGAAAEVRF</sequence>
<dbReference type="SUPFAM" id="SSF56925">
    <property type="entry name" value="OMPA-like"/>
    <property type="match status" value="1"/>
</dbReference>